<dbReference type="InterPro" id="IPR004045">
    <property type="entry name" value="Glutathione_S-Trfase_N"/>
</dbReference>
<proteinExistence type="inferred from homology"/>
<feature type="region of interest" description="Disordered" evidence="7">
    <location>
        <begin position="272"/>
        <end position="291"/>
    </location>
</feature>
<feature type="domain" description="GST C-terminal" evidence="10">
    <location>
        <begin position="114"/>
        <end position="255"/>
    </location>
</feature>
<dbReference type="Gene3D" id="1.20.1050.10">
    <property type="match status" value="1"/>
</dbReference>
<dbReference type="CDD" id="cd03192">
    <property type="entry name" value="GST_C_Sigma_like"/>
    <property type="match status" value="1"/>
</dbReference>
<gene>
    <name evidence="11" type="ORF">BDY17DRAFT_308052</name>
</gene>
<evidence type="ECO:0000256" key="3">
    <source>
        <dbReference type="ARBA" id="ARBA00022692"/>
    </source>
</evidence>
<sequence length="1000" mass="111306">MSGASTKRQRTHPHYELLYHPGIPGRGEFVRLVLEASGVPYTDVANESKDGYSKVQQYCMDQSKEYTGDEAPVFSPPALRVLKAGKDGKDMVIHQTPSILLYLSERTGMVPEGDEEAKVYVNEVALTALDLNNEVHDTHHPLGNAKYYEEQKEAALSKAEDVRSTRLPKFFSYFTRVLGYNAAQGGGKYLVGNALTYADTTVWQVVDGCFFAFPQEMKARKKEFPELLDVFYNSVKNEERLKEYLASKRRLPYGMGIFRHYPELDRQRLASFHTDHPDPAPPPSWSSGTNKFSSTTLSSPLPPRPHHAMASAASIIFFVVALLAICAATLLLIRHYLRLRSTPSYLLIPVFLGLALPCSIILLVPIDLASADGSAASGIVLPERIVLVAWRITYWLTFLLTWWLLPLLGEYCDSGYRDPQSRVIYSLRENARYSLMVLGVGVAGLVYFILQNGVHGASIKGMVMALAYAFGLILAIGLMGHGLVALPRRLYKAARVGDRLRGLQMQAPKTKEKLDDATESLNTLEDTVIQLKQRKHGTPKDLQDWIDELADTTSPPGPRAGAAAAIHATNPVIPAVVTERYLADLTRKLKRGRHKQARFVDEWTNLCQQAQDCQTILDAASSQRLDFSQVSPHARSYLSRLKFVTPAMRYQLYARVLPVMQIASAAFLAIASLLIIWSEIVRSFAPNISIVGLTVVHHPNSDTGKIGLAGQIIAAAWLLYMDACALYAISDVKVWGNRALVKRNTYAESACWYSLQVAKLTVPLSYNFITMLRPSVYEQTSFYKFLGQLINLTPLGKGFSAFFPCFLLIPVLATAFNLYGKVKNVFGFGILEDESDENPSGFGTGGWREGRALIERELQRRGEGAGTVGLLDRDASLDLERGARGTAAAAVPTPRAPLIESQRDAPMPSHIQEAHRQFNSITNQEEVVDENDNSARHFYQDFTERVMNTIDGVDRPDWMRNLGSGFKKPKWMQNDDRDDEGGSNLKKWFGGRAEGGRLRL</sequence>
<dbReference type="InterPro" id="IPR010987">
    <property type="entry name" value="Glutathione-S-Trfase_C-like"/>
</dbReference>
<evidence type="ECO:0000313" key="12">
    <source>
        <dbReference type="Proteomes" id="UP000799767"/>
    </source>
</evidence>
<dbReference type="PROSITE" id="PS50405">
    <property type="entry name" value="GST_CTER"/>
    <property type="match status" value="1"/>
</dbReference>
<feature type="domain" description="GST N-terminal" evidence="9">
    <location>
        <begin position="14"/>
        <end position="111"/>
    </location>
</feature>
<dbReference type="SUPFAM" id="SSF52833">
    <property type="entry name" value="Thioredoxin-like"/>
    <property type="match status" value="1"/>
</dbReference>
<feature type="transmembrane region" description="Helical" evidence="8">
    <location>
        <begin position="433"/>
        <end position="450"/>
    </location>
</feature>
<feature type="transmembrane region" description="Helical" evidence="8">
    <location>
        <begin position="750"/>
        <end position="769"/>
    </location>
</feature>
<dbReference type="Pfam" id="PF14497">
    <property type="entry name" value="GST_C_3"/>
    <property type="match status" value="1"/>
</dbReference>
<dbReference type="Gene3D" id="3.40.30.10">
    <property type="entry name" value="Glutaredoxin"/>
    <property type="match status" value="1"/>
</dbReference>
<dbReference type="GeneID" id="54476167"/>
<dbReference type="InterPro" id="IPR006876">
    <property type="entry name" value="LMBR1-like_membr_prot"/>
</dbReference>
<feature type="transmembrane region" description="Helical" evidence="8">
    <location>
        <begin position="799"/>
        <end position="819"/>
    </location>
</feature>
<evidence type="ECO:0000256" key="4">
    <source>
        <dbReference type="ARBA" id="ARBA00022989"/>
    </source>
</evidence>
<dbReference type="InterPro" id="IPR036282">
    <property type="entry name" value="Glutathione-S-Trfase_C_sf"/>
</dbReference>
<keyword evidence="4 8" id="KW-1133">Transmembrane helix</keyword>
<dbReference type="OrthoDB" id="203099at2759"/>
<feature type="transmembrane region" description="Helical" evidence="8">
    <location>
        <begin position="708"/>
        <end position="729"/>
    </location>
</feature>
<dbReference type="AlphaFoldDB" id="A0A6A6Q2K0"/>
<keyword evidence="3 8" id="KW-0812">Transmembrane</keyword>
<dbReference type="InterPro" id="IPR036249">
    <property type="entry name" value="Thioredoxin-like_sf"/>
</dbReference>
<dbReference type="GO" id="GO:0016020">
    <property type="term" value="C:membrane"/>
    <property type="evidence" value="ECO:0007669"/>
    <property type="project" value="UniProtKB-SubCell"/>
</dbReference>
<organism evidence="11 12">
    <name type="scientific">Neohortaea acidophila</name>
    <dbReference type="NCBI Taxonomy" id="245834"/>
    <lineage>
        <taxon>Eukaryota</taxon>
        <taxon>Fungi</taxon>
        <taxon>Dikarya</taxon>
        <taxon>Ascomycota</taxon>
        <taxon>Pezizomycotina</taxon>
        <taxon>Dothideomycetes</taxon>
        <taxon>Dothideomycetidae</taxon>
        <taxon>Mycosphaerellales</taxon>
        <taxon>Teratosphaeriaceae</taxon>
        <taxon>Neohortaea</taxon>
    </lineage>
</organism>
<feature type="transmembrane region" description="Helical" evidence="8">
    <location>
        <begin position="392"/>
        <end position="412"/>
    </location>
</feature>
<evidence type="ECO:0000256" key="5">
    <source>
        <dbReference type="ARBA" id="ARBA00023136"/>
    </source>
</evidence>
<dbReference type="PROSITE" id="PS50404">
    <property type="entry name" value="GST_NTER"/>
    <property type="match status" value="1"/>
</dbReference>
<feature type="transmembrane region" description="Helical" evidence="8">
    <location>
        <begin position="308"/>
        <end position="333"/>
    </location>
</feature>
<evidence type="ECO:0000259" key="9">
    <source>
        <dbReference type="PROSITE" id="PS50404"/>
    </source>
</evidence>
<evidence type="ECO:0000256" key="6">
    <source>
        <dbReference type="SAM" id="Coils"/>
    </source>
</evidence>
<dbReference type="InterPro" id="IPR004046">
    <property type="entry name" value="GST_C"/>
</dbReference>
<dbReference type="Pfam" id="PF04791">
    <property type="entry name" value="LMBR1"/>
    <property type="match status" value="1"/>
</dbReference>
<feature type="transmembrane region" description="Helical" evidence="8">
    <location>
        <begin position="652"/>
        <end position="677"/>
    </location>
</feature>
<feature type="region of interest" description="Disordered" evidence="7">
    <location>
        <begin position="966"/>
        <end position="988"/>
    </location>
</feature>
<feature type="coiled-coil region" evidence="6">
    <location>
        <begin position="507"/>
        <end position="534"/>
    </location>
</feature>
<name>A0A6A6Q2K0_9PEZI</name>
<dbReference type="RefSeq" id="XP_033593189.1">
    <property type="nucleotide sequence ID" value="XM_033735165.1"/>
</dbReference>
<keyword evidence="5 8" id="KW-0472">Membrane</keyword>
<protein>
    <submittedName>
        <fullName evidence="11">LMBR1-like membrane protein-domain-containing protein</fullName>
    </submittedName>
</protein>
<reference evidence="11" key="1">
    <citation type="journal article" date="2020" name="Stud. Mycol.">
        <title>101 Dothideomycetes genomes: a test case for predicting lifestyles and emergence of pathogens.</title>
        <authorList>
            <person name="Haridas S."/>
            <person name="Albert R."/>
            <person name="Binder M."/>
            <person name="Bloem J."/>
            <person name="Labutti K."/>
            <person name="Salamov A."/>
            <person name="Andreopoulos B."/>
            <person name="Baker S."/>
            <person name="Barry K."/>
            <person name="Bills G."/>
            <person name="Bluhm B."/>
            <person name="Cannon C."/>
            <person name="Castanera R."/>
            <person name="Culley D."/>
            <person name="Daum C."/>
            <person name="Ezra D."/>
            <person name="Gonzalez J."/>
            <person name="Henrissat B."/>
            <person name="Kuo A."/>
            <person name="Liang C."/>
            <person name="Lipzen A."/>
            <person name="Lutzoni F."/>
            <person name="Magnuson J."/>
            <person name="Mondo S."/>
            <person name="Nolan M."/>
            <person name="Ohm R."/>
            <person name="Pangilinan J."/>
            <person name="Park H.-J."/>
            <person name="Ramirez L."/>
            <person name="Alfaro M."/>
            <person name="Sun H."/>
            <person name="Tritt A."/>
            <person name="Yoshinaga Y."/>
            <person name="Zwiers L.-H."/>
            <person name="Turgeon B."/>
            <person name="Goodwin S."/>
            <person name="Spatafora J."/>
            <person name="Crous P."/>
            <person name="Grigoriev I."/>
        </authorList>
    </citation>
    <scope>NUCLEOTIDE SEQUENCE</scope>
    <source>
        <strain evidence="11">CBS 113389</strain>
    </source>
</reference>
<accession>A0A6A6Q2K0</accession>
<feature type="transmembrane region" description="Helical" evidence="8">
    <location>
        <begin position="462"/>
        <end position="486"/>
    </location>
</feature>
<evidence type="ECO:0000313" key="11">
    <source>
        <dbReference type="EMBL" id="KAF2486620.1"/>
    </source>
</evidence>
<feature type="transmembrane region" description="Helical" evidence="8">
    <location>
        <begin position="345"/>
        <end position="366"/>
    </location>
</feature>
<evidence type="ECO:0000259" key="10">
    <source>
        <dbReference type="PROSITE" id="PS50405"/>
    </source>
</evidence>
<dbReference type="InterPro" id="IPR051584">
    <property type="entry name" value="GPCR-associated_LMBR1"/>
</dbReference>
<dbReference type="Proteomes" id="UP000799767">
    <property type="component" value="Unassembled WGS sequence"/>
</dbReference>
<evidence type="ECO:0000256" key="7">
    <source>
        <dbReference type="SAM" id="MobiDB-lite"/>
    </source>
</evidence>
<comment type="similarity">
    <text evidence="2">Belongs to the LIMR family.</text>
</comment>
<keyword evidence="6" id="KW-0175">Coiled coil</keyword>
<dbReference type="SUPFAM" id="SSF47616">
    <property type="entry name" value="GST C-terminal domain-like"/>
    <property type="match status" value="1"/>
</dbReference>
<dbReference type="PANTHER" id="PTHR21355:SF0">
    <property type="entry name" value="G-PROTEIN COUPLED RECEPTOR-ASSOCIATED PROTEIN LMBRD2"/>
    <property type="match status" value="1"/>
</dbReference>
<keyword evidence="12" id="KW-1185">Reference proteome</keyword>
<evidence type="ECO:0000256" key="1">
    <source>
        <dbReference type="ARBA" id="ARBA00004141"/>
    </source>
</evidence>
<dbReference type="EMBL" id="MU001632">
    <property type="protein sequence ID" value="KAF2486620.1"/>
    <property type="molecule type" value="Genomic_DNA"/>
</dbReference>
<dbReference type="PANTHER" id="PTHR21355">
    <property type="entry name" value="G-PROTEIN COUPLED RECEPTOR-ASSOCIATED PROTEIN LMBRD2"/>
    <property type="match status" value="1"/>
</dbReference>
<evidence type="ECO:0000256" key="8">
    <source>
        <dbReference type="SAM" id="Phobius"/>
    </source>
</evidence>
<comment type="subcellular location">
    <subcellularLocation>
        <location evidence="1">Membrane</location>
        <topology evidence="1">Multi-pass membrane protein</topology>
    </subcellularLocation>
</comment>
<evidence type="ECO:0000256" key="2">
    <source>
        <dbReference type="ARBA" id="ARBA00010487"/>
    </source>
</evidence>